<dbReference type="EMBL" id="CP024201">
    <property type="protein sequence ID" value="ATQ44658.1"/>
    <property type="molecule type" value="Genomic_DNA"/>
</dbReference>
<dbReference type="GO" id="GO:0004252">
    <property type="term" value="F:serine-type endopeptidase activity"/>
    <property type="evidence" value="ECO:0007669"/>
    <property type="project" value="TreeGrafter"/>
</dbReference>
<dbReference type="InterPro" id="IPR029058">
    <property type="entry name" value="AB_hydrolase_fold"/>
</dbReference>
<dbReference type="Proteomes" id="UP000228945">
    <property type="component" value="Chromosome"/>
</dbReference>
<evidence type="ECO:0000259" key="2">
    <source>
        <dbReference type="Pfam" id="PF00326"/>
    </source>
</evidence>
<dbReference type="GO" id="GO:0006508">
    <property type="term" value="P:proteolysis"/>
    <property type="evidence" value="ECO:0007669"/>
    <property type="project" value="InterPro"/>
</dbReference>
<organism evidence="3 4">
    <name type="scientific">Caulobacter mirabilis</name>
    <dbReference type="NCBI Taxonomy" id="69666"/>
    <lineage>
        <taxon>Bacteria</taxon>
        <taxon>Pseudomonadati</taxon>
        <taxon>Pseudomonadota</taxon>
        <taxon>Alphaproteobacteria</taxon>
        <taxon>Caulobacterales</taxon>
        <taxon>Caulobacteraceae</taxon>
        <taxon>Caulobacter</taxon>
    </lineage>
</organism>
<dbReference type="Pfam" id="PF00326">
    <property type="entry name" value="Peptidase_S9"/>
    <property type="match status" value="1"/>
</dbReference>
<evidence type="ECO:0000313" key="3">
    <source>
        <dbReference type="EMBL" id="ATQ44658.1"/>
    </source>
</evidence>
<dbReference type="InterPro" id="IPR001375">
    <property type="entry name" value="Peptidase_S9_cat"/>
</dbReference>
<reference evidence="3 4" key="1">
    <citation type="submission" date="2017-10" db="EMBL/GenBank/DDBJ databases">
        <title>Genome sequence of Caulobacter mirabilis FWC38.</title>
        <authorList>
            <person name="Fiebig A."/>
            <person name="Crosson S."/>
        </authorList>
    </citation>
    <scope>NUCLEOTIDE SEQUENCE [LARGE SCALE GENOMIC DNA]</scope>
    <source>
        <strain evidence="3 4">FWC 38</strain>
    </source>
</reference>
<dbReference type="OrthoDB" id="128799at2"/>
<dbReference type="InterPro" id="IPR011044">
    <property type="entry name" value="Quino_amine_DH_bsu"/>
</dbReference>
<gene>
    <name evidence="3" type="ORF">CSW64_20835</name>
</gene>
<sequence>MAGAVAVPLLAGGRAFAAAKPPSLYEILREPGLLDAALSPSGKQIAILGRTPTEGGWFKSSIVMLNADDLAQPGRRLDLGDSMDIEAVAWANEQRLLVWLKREFKMSVSGPGTQTQNETIVARQILAIGADGTKAVVLLDNKRRQFRGGLDFASVVDFMPNDPNHIVMQVGDYERGVWTLQKVNVDTGAATLLERGEDSTRWWTSFNGVPVARYGVNPRGTVVTLAIRAPGETVWTPYRQMRIGDHGRLEFGLVAATEDSNVVLVVASDGQEDGAKAVQSFDLRTRQITGVVRKARHTVETTVNDASDRLFAAAYLDDRQGYDFVDPAMAAPYRAIDGAFGKANNVAIVGMDKAANRLLLFVSGPKEPGAYVFYDRTSKVLENLGASRDWLTPERLAPMEALSITARDGQALRAYLTAPIVGTGPRPLVVLPHGGPEIRDRLGWDDWVQALAAKGWMVLQPNFRGSAGYGRTFTEAGWRQWGGRMQEDVEDCVDHLVKSGRVDPGRIAIMGASYGGYAALAGGMRKPEQYKAVVSIAGVSDLPELLATEREEGLQSPSYLYWKKSIGDPDADRAMLEAASPRRQAAAYAAPVLLVHGKKDTIVLYEQSKRMRDALRKAGKTVEYLEIEDMGHRDWTPQQSMDVLTKVIGFLEPRLGA</sequence>
<evidence type="ECO:0000256" key="1">
    <source>
        <dbReference type="ARBA" id="ARBA00022801"/>
    </source>
</evidence>
<dbReference type="AlphaFoldDB" id="A0A2D2B344"/>
<accession>A0A2D2B344</accession>
<dbReference type="PANTHER" id="PTHR42776:SF27">
    <property type="entry name" value="DIPEPTIDYL PEPTIDASE FAMILY MEMBER 6"/>
    <property type="match status" value="1"/>
</dbReference>
<keyword evidence="1" id="KW-0378">Hydrolase</keyword>
<protein>
    <submittedName>
        <fullName evidence="3">Peptidase S9</fullName>
    </submittedName>
</protein>
<dbReference type="SUPFAM" id="SSF50969">
    <property type="entry name" value="YVTN repeat-like/Quinoprotein amine dehydrogenase"/>
    <property type="match status" value="1"/>
</dbReference>
<dbReference type="PANTHER" id="PTHR42776">
    <property type="entry name" value="SERINE PEPTIDASE S9 FAMILY MEMBER"/>
    <property type="match status" value="1"/>
</dbReference>
<dbReference type="RefSeq" id="WP_099623906.1">
    <property type="nucleotide sequence ID" value="NZ_CP024201.1"/>
</dbReference>
<dbReference type="SUPFAM" id="SSF53474">
    <property type="entry name" value="alpha/beta-Hydrolases"/>
    <property type="match status" value="1"/>
</dbReference>
<dbReference type="KEGG" id="cmb:CSW64_20835"/>
<dbReference type="Gene3D" id="3.40.50.1820">
    <property type="entry name" value="alpha/beta hydrolase"/>
    <property type="match status" value="1"/>
</dbReference>
<evidence type="ECO:0000313" key="4">
    <source>
        <dbReference type="Proteomes" id="UP000228945"/>
    </source>
</evidence>
<keyword evidence="4" id="KW-1185">Reference proteome</keyword>
<feature type="domain" description="Peptidase S9 prolyl oligopeptidase catalytic" evidence="2">
    <location>
        <begin position="448"/>
        <end position="655"/>
    </location>
</feature>
<proteinExistence type="predicted"/>
<name>A0A2D2B344_9CAUL</name>